<name>A0A146KNE7_LYGHE</name>
<protein>
    <submittedName>
        <fullName evidence="1">Uncharacterized protein</fullName>
    </submittedName>
</protein>
<gene>
    <name evidence="1" type="ORF">g.51872</name>
</gene>
<organism evidence="1">
    <name type="scientific">Lygus hesperus</name>
    <name type="common">Western plant bug</name>
    <dbReference type="NCBI Taxonomy" id="30085"/>
    <lineage>
        <taxon>Eukaryota</taxon>
        <taxon>Metazoa</taxon>
        <taxon>Ecdysozoa</taxon>
        <taxon>Arthropoda</taxon>
        <taxon>Hexapoda</taxon>
        <taxon>Insecta</taxon>
        <taxon>Pterygota</taxon>
        <taxon>Neoptera</taxon>
        <taxon>Paraneoptera</taxon>
        <taxon>Hemiptera</taxon>
        <taxon>Heteroptera</taxon>
        <taxon>Panheteroptera</taxon>
        <taxon>Cimicomorpha</taxon>
        <taxon>Miridae</taxon>
        <taxon>Mirini</taxon>
        <taxon>Lygus</taxon>
    </lineage>
</organism>
<accession>A0A146KNE7</accession>
<proteinExistence type="predicted"/>
<reference evidence="1" key="1">
    <citation type="journal article" date="2016" name="Gigascience">
        <title>De novo construction of an expanded transcriptome assembly for the western tarnished plant bug, Lygus hesperus.</title>
        <authorList>
            <person name="Tassone E.E."/>
            <person name="Geib S.M."/>
            <person name="Hall B."/>
            <person name="Fabrick J.A."/>
            <person name="Brent C.S."/>
            <person name="Hull J.J."/>
        </authorList>
    </citation>
    <scope>NUCLEOTIDE SEQUENCE</scope>
</reference>
<dbReference type="AlphaFoldDB" id="A0A146KNE7"/>
<dbReference type="EMBL" id="GDHC01020661">
    <property type="protein sequence ID" value="JAP97967.1"/>
    <property type="molecule type" value="Transcribed_RNA"/>
</dbReference>
<sequence length="100" mass="11155">MLLEPVTNYFSQPQRLARQDDDLCGIPVSPTPSRGAVNSTTQLDSHYGSINLLPDMRVSQHRLHATPVVPISAFVDYEARQRTALAMKRRFGNNSGESKE</sequence>
<evidence type="ECO:0000313" key="1">
    <source>
        <dbReference type="EMBL" id="JAP97967.1"/>
    </source>
</evidence>